<evidence type="ECO:0000313" key="1">
    <source>
        <dbReference type="EMBL" id="GAA4172345.1"/>
    </source>
</evidence>
<dbReference type="EMBL" id="BAABBW010000002">
    <property type="protein sequence ID" value="GAA4172345.1"/>
    <property type="molecule type" value="Genomic_DNA"/>
</dbReference>
<keyword evidence="2" id="KW-1185">Reference proteome</keyword>
<evidence type="ECO:0000313" key="2">
    <source>
        <dbReference type="Proteomes" id="UP001501079"/>
    </source>
</evidence>
<comment type="caution">
    <text evidence="1">The sequence shown here is derived from an EMBL/GenBank/DDBJ whole genome shotgun (WGS) entry which is preliminary data.</text>
</comment>
<accession>A0ABP7ZX67</accession>
<reference evidence="2" key="1">
    <citation type="journal article" date="2019" name="Int. J. Syst. Evol. Microbiol.">
        <title>The Global Catalogue of Microorganisms (GCM) 10K type strain sequencing project: providing services to taxonomists for standard genome sequencing and annotation.</title>
        <authorList>
            <consortium name="The Broad Institute Genomics Platform"/>
            <consortium name="The Broad Institute Genome Sequencing Center for Infectious Disease"/>
            <person name="Wu L."/>
            <person name="Ma J."/>
        </authorList>
    </citation>
    <scope>NUCLEOTIDE SEQUENCE [LARGE SCALE GENOMIC DNA]</scope>
    <source>
        <strain evidence="2">JCM 17591</strain>
    </source>
</reference>
<sequence length="178" mass="19816">MEELESDPRARYSPLYRMYTLDLPNELSLHIQLHAFREESGLHERIRTESHVAFKVEDIETALRGEEILMPLYEPFDGYRCAIVAVNHQLIELIETGLSDEQIWGEAIFRGGVLYPPRISIDCPSANAGHVLASSANRTGVGSIGASADRMTGRCAGTVEGGVHREPGWPFPSLRRIS</sequence>
<dbReference type="Proteomes" id="UP001501079">
    <property type="component" value="Unassembled WGS sequence"/>
</dbReference>
<organism evidence="1 2">
    <name type="scientific">Gryllotalpicola koreensis</name>
    <dbReference type="NCBI Taxonomy" id="993086"/>
    <lineage>
        <taxon>Bacteria</taxon>
        <taxon>Bacillati</taxon>
        <taxon>Actinomycetota</taxon>
        <taxon>Actinomycetes</taxon>
        <taxon>Micrococcales</taxon>
        <taxon>Microbacteriaceae</taxon>
        <taxon>Gryllotalpicola</taxon>
    </lineage>
</organism>
<name>A0ABP7ZX67_9MICO</name>
<protein>
    <submittedName>
        <fullName evidence="1">Uncharacterized protein</fullName>
    </submittedName>
</protein>
<gene>
    <name evidence="1" type="ORF">GCM10022287_13060</name>
</gene>
<proteinExistence type="predicted"/>